<organism evidence="2 3">
    <name type="scientific">Nocardioides jejuensis</name>
    <dbReference type="NCBI Taxonomy" id="2502782"/>
    <lineage>
        <taxon>Bacteria</taxon>
        <taxon>Bacillati</taxon>
        <taxon>Actinomycetota</taxon>
        <taxon>Actinomycetes</taxon>
        <taxon>Propionibacteriales</taxon>
        <taxon>Nocardioidaceae</taxon>
        <taxon>Nocardioides</taxon>
    </lineage>
</organism>
<evidence type="ECO:0000256" key="1">
    <source>
        <dbReference type="SAM" id="Phobius"/>
    </source>
</evidence>
<evidence type="ECO:0000313" key="2">
    <source>
        <dbReference type="EMBL" id="TCJ30751.1"/>
    </source>
</evidence>
<keyword evidence="1" id="KW-0812">Transmembrane</keyword>
<dbReference type="AlphaFoldDB" id="A0A4R1CIB7"/>
<feature type="transmembrane region" description="Helical" evidence="1">
    <location>
        <begin position="12"/>
        <end position="32"/>
    </location>
</feature>
<reference evidence="2 3" key="1">
    <citation type="submission" date="2019-03" db="EMBL/GenBank/DDBJ databases">
        <authorList>
            <person name="Kim M.K.M."/>
        </authorList>
    </citation>
    <scope>NUCLEOTIDE SEQUENCE [LARGE SCALE GENOMIC DNA]</scope>
    <source>
        <strain evidence="2 3">18JY15-6</strain>
    </source>
</reference>
<feature type="transmembrane region" description="Helical" evidence="1">
    <location>
        <begin position="38"/>
        <end position="62"/>
    </location>
</feature>
<sequence>MSNAVLTMTRGHLTRWLAINSGLVVFWTWFVLTESHAVVQVLGFVFGLLAMRSLAGTVVAFFRPPTLELSDAGLAVTTIIRTQIHPWAECSDFRPVQRLFGGHVRFQTGQRRRSLPAGFGAGGRQLTAAQLAEAFEEARAAYVPPHEAR</sequence>
<gene>
    <name evidence="2" type="ORF">EPD65_01570</name>
</gene>
<protein>
    <recommendedName>
        <fullName evidence="4">PH domain-containing protein</fullName>
    </recommendedName>
</protein>
<evidence type="ECO:0000313" key="3">
    <source>
        <dbReference type="Proteomes" id="UP000295453"/>
    </source>
</evidence>
<keyword evidence="1" id="KW-0472">Membrane</keyword>
<dbReference type="RefSeq" id="WP_131581291.1">
    <property type="nucleotide sequence ID" value="NZ_SJZJ01000002.1"/>
</dbReference>
<dbReference type="Proteomes" id="UP000295453">
    <property type="component" value="Unassembled WGS sequence"/>
</dbReference>
<name>A0A4R1CIB7_9ACTN</name>
<keyword evidence="1" id="KW-1133">Transmembrane helix</keyword>
<proteinExistence type="predicted"/>
<evidence type="ECO:0008006" key="4">
    <source>
        <dbReference type="Google" id="ProtNLM"/>
    </source>
</evidence>
<accession>A0A4R1CIB7</accession>
<keyword evidence="3" id="KW-1185">Reference proteome</keyword>
<comment type="caution">
    <text evidence="2">The sequence shown here is derived from an EMBL/GenBank/DDBJ whole genome shotgun (WGS) entry which is preliminary data.</text>
</comment>
<dbReference type="EMBL" id="SJZJ01000002">
    <property type="protein sequence ID" value="TCJ30751.1"/>
    <property type="molecule type" value="Genomic_DNA"/>
</dbReference>